<dbReference type="SUPFAM" id="SSF53756">
    <property type="entry name" value="UDP-Glycosyltransferase/glycogen phosphorylase"/>
    <property type="match status" value="1"/>
</dbReference>
<evidence type="ECO:0000313" key="4">
    <source>
        <dbReference type="Proteomes" id="UP001235269"/>
    </source>
</evidence>
<evidence type="ECO:0000259" key="2">
    <source>
        <dbReference type="Pfam" id="PF06722"/>
    </source>
</evidence>
<dbReference type="Pfam" id="PF03033">
    <property type="entry name" value="Glyco_transf_28"/>
    <property type="match status" value="1"/>
</dbReference>
<proteinExistence type="predicted"/>
<gene>
    <name evidence="3" type="ORF">QO005_004117</name>
</gene>
<reference evidence="3 4" key="1">
    <citation type="submission" date="2023-07" db="EMBL/GenBank/DDBJ databases">
        <title>Genomic Encyclopedia of Type Strains, Phase IV (KMG-IV): sequencing the most valuable type-strain genomes for metagenomic binning, comparative biology and taxonomic classification.</title>
        <authorList>
            <person name="Goeker M."/>
        </authorList>
    </citation>
    <scope>NUCLEOTIDE SEQUENCE [LARGE SCALE GENOMIC DNA]</scope>
    <source>
        <strain evidence="3 4">DSM 100301</strain>
    </source>
</reference>
<dbReference type="InterPro" id="IPR010610">
    <property type="entry name" value="EryCIII-like_C"/>
</dbReference>
<dbReference type="InterPro" id="IPR050426">
    <property type="entry name" value="Glycosyltransferase_28"/>
</dbReference>
<dbReference type="InterPro" id="IPR002213">
    <property type="entry name" value="UDP_glucos_trans"/>
</dbReference>
<dbReference type="PANTHER" id="PTHR48050">
    <property type="entry name" value="STEROL 3-BETA-GLUCOSYLTRANSFERASE"/>
    <property type="match status" value="1"/>
</dbReference>
<evidence type="ECO:0000313" key="3">
    <source>
        <dbReference type="EMBL" id="MDQ0457759.1"/>
    </source>
</evidence>
<dbReference type="Pfam" id="PF06722">
    <property type="entry name" value="EryCIII-like_C"/>
    <property type="match status" value="1"/>
</dbReference>
<organism evidence="3 4">
    <name type="scientific">Rhizobium paknamense</name>
    <dbReference type="NCBI Taxonomy" id="1206817"/>
    <lineage>
        <taxon>Bacteria</taxon>
        <taxon>Pseudomonadati</taxon>
        <taxon>Pseudomonadota</taxon>
        <taxon>Alphaproteobacteria</taxon>
        <taxon>Hyphomicrobiales</taxon>
        <taxon>Rhizobiaceae</taxon>
        <taxon>Rhizobium/Agrobacterium group</taxon>
        <taxon>Rhizobium</taxon>
    </lineage>
</organism>
<sequence length="441" mass="47378">MRIAIFTIGTEGDVRPLLALGLGLKQAGHDVLIATDQSCAGLVTGHGIRYEPLCGDFLAWMRSDQATLKNGLGMLAVLKEAKRRLKTMAGQWAEQGLAAANGAELIIGNGMVYYLAESIGKKLGIPVVETQLMPTLPSETPPPLALPRWMQNLPPFANRAIGWISRLMVWNTVRPTYNDIVRPALGLPAYPALACFQRRFIEHPRLFGFSPNLIPAGKQWPAQTAVTGAWFLDQKSWEPGPQLQHFLEQGPPPVYIGFGSMVHYDAEGFTAMVLEAAAQTGERVILATGWGGLNAVQPGNDRIFVIDRAPHDWLFPRVSMAVHHGGAGTTSAAARAGIPSIFVPVFGDQPFWAARLEALGAAPPALPRETLTAATLAEAIRTAKSVSMRSRAHSLGEKVRAENGVAAAISALHRWGLLHPVPTKTAYAADPKQPLAASSSL</sequence>
<dbReference type="Gene3D" id="3.40.50.2000">
    <property type="entry name" value="Glycogen Phosphorylase B"/>
    <property type="match status" value="2"/>
</dbReference>
<dbReference type="PANTHER" id="PTHR48050:SF13">
    <property type="entry name" value="STEROL 3-BETA-GLUCOSYLTRANSFERASE UGT80A2"/>
    <property type="match status" value="1"/>
</dbReference>
<dbReference type="InterPro" id="IPR004276">
    <property type="entry name" value="GlycoTrans_28_N"/>
</dbReference>
<feature type="domain" description="Erythromycin biosynthesis protein CIII-like C-terminal" evidence="2">
    <location>
        <begin position="273"/>
        <end position="393"/>
    </location>
</feature>
<dbReference type="Proteomes" id="UP001235269">
    <property type="component" value="Unassembled WGS sequence"/>
</dbReference>
<keyword evidence="4" id="KW-1185">Reference proteome</keyword>
<name>A0ABU0IHM7_9HYPH</name>
<evidence type="ECO:0000259" key="1">
    <source>
        <dbReference type="Pfam" id="PF03033"/>
    </source>
</evidence>
<protein>
    <submittedName>
        <fullName evidence="3">UDP:flavonoid glycosyltransferase YjiC (YdhE family)</fullName>
    </submittedName>
</protein>
<dbReference type="RefSeq" id="WP_307159863.1">
    <property type="nucleotide sequence ID" value="NZ_JAUSWH010000018.1"/>
</dbReference>
<feature type="domain" description="Glycosyltransferase family 28 N-terminal" evidence="1">
    <location>
        <begin position="3"/>
        <end position="86"/>
    </location>
</feature>
<dbReference type="EMBL" id="JAUSWH010000018">
    <property type="protein sequence ID" value="MDQ0457759.1"/>
    <property type="molecule type" value="Genomic_DNA"/>
</dbReference>
<dbReference type="CDD" id="cd03784">
    <property type="entry name" value="GT1_Gtf-like"/>
    <property type="match status" value="1"/>
</dbReference>
<accession>A0ABU0IHM7</accession>
<comment type="caution">
    <text evidence="3">The sequence shown here is derived from an EMBL/GenBank/DDBJ whole genome shotgun (WGS) entry which is preliminary data.</text>
</comment>